<evidence type="ECO:0000256" key="10">
    <source>
        <dbReference type="ARBA" id="ARBA00022679"/>
    </source>
</evidence>
<dbReference type="InterPro" id="IPR040497">
    <property type="entry name" value="Glyco_transf_24"/>
</dbReference>
<feature type="region of interest" description="Disordered" evidence="25">
    <location>
        <begin position="2325"/>
        <end position="2354"/>
    </location>
</feature>
<evidence type="ECO:0000256" key="21">
    <source>
        <dbReference type="ARBA" id="ARBA00047851"/>
    </source>
</evidence>
<comment type="catalytic activity">
    <reaction evidence="20">
        <text>4-methyl-5-(2-phosphooxyethyl)-thiazole + 4-amino-2-methyl-5-(diphosphooxymethyl)pyrimidine + H(+) = thiamine phosphate + diphosphate</text>
        <dbReference type="Rhea" id="RHEA:22328"/>
        <dbReference type="ChEBI" id="CHEBI:15378"/>
        <dbReference type="ChEBI" id="CHEBI:33019"/>
        <dbReference type="ChEBI" id="CHEBI:37575"/>
        <dbReference type="ChEBI" id="CHEBI:57841"/>
        <dbReference type="ChEBI" id="CHEBI:58296"/>
        <dbReference type="EC" id="2.5.1.3"/>
    </reaction>
</comment>
<evidence type="ECO:0000256" key="12">
    <source>
        <dbReference type="ARBA" id="ARBA00022729"/>
    </source>
</evidence>
<dbReference type="GO" id="GO:0005524">
    <property type="term" value="F:ATP binding"/>
    <property type="evidence" value="ECO:0007669"/>
    <property type="project" value="UniProtKB-KW"/>
</dbReference>
<dbReference type="CDD" id="cd00564">
    <property type="entry name" value="TMP_TenI"/>
    <property type="match status" value="1"/>
</dbReference>
<evidence type="ECO:0000256" key="19">
    <source>
        <dbReference type="ARBA" id="ARBA00023180"/>
    </source>
</evidence>
<evidence type="ECO:0000256" key="25">
    <source>
        <dbReference type="SAM" id="MobiDB-lite"/>
    </source>
</evidence>
<evidence type="ECO:0000256" key="9">
    <source>
        <dbReference type="ARBA" id="ARBA00006351"/>
    </source>
</evidence>
<evidence type="ECO:0000256" key="17">
    <source>
        <dbReference type="ARBA" id="ARBA00022842"/>
    </source>
</evidence>
<dbReference type="GO" id="GO:0004417">
    <property type="term" value="F:hydroxyethylthiazole kinase activity"/>
    <property type="evidence" value="ECO:0007669"/>
    <property type="project" value="UniProtKB-EC"/>
</dbReference>
<feature type="compositionally biased region" description="Acidic residues" evidence="25">
    <location>
        <begin position="774"/>
        <end position="787"/>
    </location>
</feature>
<keyword evidence="28" id="KW-1185">Reference proteome</keyword>
<dbReference type="GO" id="GO:0051082">
    <property type="term" value="F:unfolded protein binding"/>
    <property type="evidence" value="ECO:0007669"/>
    <property type="project" value="TreeGrafter"/>
</dbReference>
<dbReference type="Gene3D" id="3.40.1190.20">
    <property type="match status" value="1"/>
</dbReference>
<dbReference type="Pfam" id="PF08325">
    <property type="entry name" value="WLM"/>
    <property type="match status" value="1"/>
</dbReference>
<comment type="similarity">
    <text evidence="9">Belongs to the glycosyltransferase 8 family.</text>
</comment>
<evidence type="ECO:0000256" key="8">
    <source>
        <dbReference type="ARBA" id="ARBA00005165"/>
    </source>
</evidence>
<dbReference type="Pfam" id="PF18400">
    <property type="entry name" value="Thioredoxin_12"/>
    <property type="match status" value="1"/>
</dbReference>
<protein>
    <submittedName>
        <fullName evidence="27">KRE5</fullName>
    </submittedName>
</protein>
<evidence type="ECO:0000313" key="27">
    <source>
        <dbReference type="EMBL" id="KAI3406722.2"/>
    </source>
</evidence>
<dbReference type="GO" id="GO:0003980">
    <property type="term" value="F:UDP-glucose:glycoprotein glucosyltransferase activity"/>
    <property type="evidence" value="ECO:0007669"/>
    <property type="project" value="InterPro"/>
</dbReference>
<dbReference type="RefSeq" id="XP_049182467.1">
    <property type="nucleotide sequence ID" value="XM_049326493.1"/>
</dbReference>
<dbReference type="InterPro" id="IPR000417">
    <property type="entry name" value="Hyethyz_kinase"/>
</dbReference>
<evidence type="ECO:0000256" key="2">
    <source>
        <dbReference type="ARBA" id="ARBA00001913"/>
    </source>
</evidence>
<dbReference type="GO" id="GO:0018279">
    <property type="term" value="P:protein N-linked glycosylation via asparagine"/>
    <property type="evidence" value="ECO:0007669"/>
    <property type="project" value="TreeGrafter"/>
</dbReference>
<dbReference type="InterPro" id="IPR040693">
    <property type="entry name" value="UGGT_TRXL_1"/>
</dbReference>
<dbReference type="PRINTS" id="PR01099">
    <property type="entry name" value="HYETHTZKNASE"/>
</dbReference>
<evidence type="ECO:0000256" key="16">
    <source>
        <dbReference type="ARBA" id="ARBA00022840"/>
    </source>
</evidence>
<dbReference type="Proteomes" id="UP001202479">
    <property type="component" value="Unassembled WGS sequence"/>
</dbReference>
<evidence type="ECO:0000259" key="26">
    <source>
        <dbReference type="PROSITE" id="PS51397"/>
    </source>
</evidence>
<dbReference type="Pfam" id="PF06427">
    <property type="entry name" value="UDP-g_GGTase"/>
    <property type="match status" value="1"/>
</dbReference>
<comment type="similarity">
    <text evidence="24">In the N-terminal section; belongs to the thiamine-phosphate synthase family.</text>
</comment>
<evidence type="ECO:0000256" key="5">
    <source>
        <dbReference type="ARBA" id="ARBA00004319"/>
    </source>
</evidence>
<comment type="catalytic activity">
    <reaction evidence="1">
        <text>5-(2-hydroxyethyl)-4-methylthiazole + ATP = 4-methyl-5-(2-phosphooxyethyl)-thiazole + ADP + H(+)</text>
        <dbReference type="Rhea" id="RHEA:24212"/>
        <dbReference type="ChEBI" id="CHEBI:15378"/>
        <dbReference type="ChEBI" id="CHEBI:17957"/>
        <dbReference type="ChEBI" id="CHEBI:30616"/>
        <dbReference type="ChEBI" id="CHEBI:58296"/>
        <dbReference type="ChEBI" id="CHEBI:456216"/>
        <dbReference type="EC" id="2.7.1.50"/>
    </reaction>
</comment>
<evidence type="ECO:0000256" key="6">
    <source>
        <dbReference type="ARBA" id="ARBA00004868"/>
    </source>
</evidence>
<evidence type="ECO:0000256" key="11">
    <source>
        <dbReference type="ARBA" id="ARBA00022723"/>
    </source>
</evidence>
<evidence type="ECO:0000256" key="4">
    <source>
        <dbReference type="ARBA" id="ARBA00003814"/>
    </source>
</evidence>
<dbReference type="SUPFAM" id="SSF53613">
    <property type="entry name" value="Ribokinase-like"/>
    <property type="match status" value="1"/>
</dbReference>
<dbReference type="InterPro" id="IPR009448">
    <property type="entry name" value="UDP-g_GGtrans"/>
</dbReference>
<keyword evidence="10" id="KW-0808">Transferase</keyword>
<dbReference type="InterPro" id="IPR040525">
    <property type="entry name" value="UGGT_TRXL_4"/>
</dbReference>
<dbReference type="NCBIfam" id="TIGR00693">
    <property type="entry name" value="thiE"/>
    <property type="match status" value="1"/>
</dbReference>
<gene>
    <name evidence="27" type="ORF">KGF56_000568</name>
</gene>
<dbReference type="Pfam" id="PF18401">
    <property type="entry name" value="Thioredoxin_13"/>
    <property type="match status" value="1"/>
</dbReference>
<dbReference type="Pfam" id="PF18402">
    <property type="entry name" value="Thioredoxin_14"/>
    <property type="match status" value="1"/>
</dbReference>
<dbReference type="GeneID" id="73378185"/>
<dbReference type="SUPFAM" id="SSF53448">
    <property type="entry name" value="Nucleotide-diphospho-sugar transferases"/>
    <property type="match status" value="1"/>
</dbReference>
<evidence type="ECO:0000256" key="23">
    <source>
        <dbReference type="ARBA" id="ARBA00061146"/>
    </source>
</evidence>
<dbReference type="GO" id="GO:0009228">
    <property type="term" value="P:thiamine biosynthetic process"/>
    <property type="evidence" value="ECO:0007669"/>
    <property type="project" value="UniProtKB-KW"/>
</dbReference>
<dbReference type="InterPro" id="IPR036206">
    <property type="entry name" value="ThiamineP_synth_sf"/>
</dbReference>
<dbReference type="Gene3D" id="3.20.20.70">
    <property type="entry name" value="Aldolase class I"/>
    <property type="match status" value="1"/>
</dbReference>
<evidence type="ECO:0000256" key="18">
    <source>
        <dbReference type="ARBA" id="ARBA00022977"/>
    </source>
</evidence>
<evidence type="ECO:0000256" key="22">
    <source>
        <dbReference type="ARBA" id="ARBA00047883"/>
    </source>
</evidence>
<dbReference type="PANTHER" id="PTHR11226:SF0">
    <property type="entry name" value="UDP-GLUCOSE:GLYCOPROTEIN GLUCOSYLTRANSFERASE"/>
    <property type="match status" value="1"/>
</dbReference>
<dbReference type="Gene3D" id="3.90.550.10">
    <property type="entry name" value="Spore Coat Polysaccharide Biosynthesis Protein SpsA, Chain A"/>
    <property type="match status" value="1"/>
</dbReference>
<dbReference type="InterPro" id="IPR022998">
    <property type="entry name" value="ThiamineP_synth_TenI"/>
</dbReference>
<proteinExistence type="inferred from homology"/>
<dbReference type="Pfam" id="PF18403">
    <property type="entry name" value="Thioredoxin_15"/>
    <property type="match status" value="1"/>
</dbReference>
<keyword evidence="16" id="KW-0067">ATP-binding</keyword>
<comment type="catalytic activity">
    <reaction evidence="21">
        <text>2-(2-carboxy-4-methylthiazol-5-yl)ethyl phosphate + 4-amino-2-methyl-5-(diphosphooxymethyl)pyrimidine + 2 H(+) = thiamine phosphate + CO2 + diphosphate</text>
        <dbReference type="Rhea" id="RHEA:47848"/>
        <dbReference type="ChEBI" id="CHEBI:15378"/>
        <dbReference type="ChEBI" id="CHEBI:16526"/>
        <dbReference type="ChEBI" id="CHEBI:33019"/>
        <dbReference type="ChEBI" id="CHEBI:37575"/>
        <dbReference type="ChEBI" id="CHEBI:57841"/>
        <dbReference type="ChEBI" id="CHEBI:62890"/>
        <dbReference type="EC" id="2.5.1.3"/>
    </reaction>
</comment>
<dbReference type="SUPFAM" id="SSF51391">
    <property type="entry name" value="Thiamin phosphate synthase"/>
    <property type="match status" value="1"/>
</dbReference>
<name>A0AAI9T1J3_9ASCO</name>
<dbReference type="GO" id="GO:0000287">
    <property type="term" value="F:magnesium ion binding"/>
    <property type="evidence" value="ECO:0007669"/>
    <property type="project" value="InterPro"/>
</dbReference>
<comment type="cofactor">
    <cofactor evidence="2">
        <name>Ca(2+)</name>
        <dbReference type="ChEBI" id="CHEBI:29108"/>
    </cofactor>
</comment>
<dbReference type="Pfam" id="PF18404">
    <property type="entry name" value="Glyco_transf_24"/>
    <property type="match status" value="1"/>
</dbReference>
<keyword evidence="18" id="KW-0784">Thiamine biosynthesis</keyword>
<dbReference type="InterPro" id="IPR029056">
    <property type="entry name" value="Ribokinase-like"/>
</dbReference>
<organism evidence="27 28">
    <name type="scientific">Candida oxycetoniae</name>
    <dbReference type="NCBI Taxonomy" id="497107"/>
    <lineage>
        <taxon>Eukaryota</taxon>
        <taxon>Fungi</taxon>
        <taxon>Dikarya</taxon>
        <taxon>Ascomycota</taxon>
        <taxon>Saccharomycotina</taxon>
        <taxon>Pichiomycetes</taxon>
        <taxon>Debaryomycetaceae</taxon>
        <taxon>Candida/Lodderomyces clade</taxon>
        <taxon>Candida</taxon>
    </lineage>
</organism>
<evidence type="ECO:0000256" key="13">
    <source>
        <dbReference type="ARBA" id="ARBA00022741"/>
    </source>
</evidence>
<dbReference type="GO" id="GO:0036503">
    <property type="term" value="P:ERAD pathway"/>
    <property type="evidence" value="ECO:0007669"/>
    <property type="project" value="TreeGrafter"/>
</dbReference>
<dbReference type="InterPro" id="IPR040694">
    <property type="entry name" value="UGGT_TRXL_2"/>
</dbReference>
<keyword evidence="11" id="KW-0479">Metal-binding</keyword>
<feature type="compositionally biased region" description="Acidic residues" evidence="25">
    <location>
        <begin position="2343"/>
        <end position="2354"/>
    </location>
</feature>
<dbReference type="InterPro" id="IPR040692">
    <property type="entry name" value="UGGT_TRXL_3"/>
</dbReference>
<dbReference type="CDD" id="cd01170">
    <property type="entry name" value="THZ_kinase"/>
    <property type="match status" value="1"/>
</dbReference>
<comment type="subcellular location">
    <subcellularLocation>
        <location evidence="5">Endoplasmic reticulum lumen</location>
    </subcellularLocation>
</comment>
<feature type="domain" description="WLM" evidence="26">
    <location>
        <begin position="548"/>
        <end position="746"/>
    </location>
</feature>
<dbReference type="PROSITE" id="PS51397">
    <property type="entry name" value="WLM"/>
    <property type="match status" value="1"/>
</dbReference>
<comment type="caution">
    <text evidence="27">The sequence shown here is derived from an EMBL/GenBank/DDBJ whole genome shotgun (WGS) entry which is preliminary data.</text>
</comment>
<comment type="cofactor">
    <cofactor evidence="3">
        <name>Mg(2+)</name>
        <dbReference type="ChEBI" id="CHEBI:18420"/>
    </cofactor>
</comment>
<keyword evidence="14" id="KW-0418">Kinase</keyword>
<comment type="function">
    <text evidence="4">Condenses 4-methyl-5-(beta-hydroxyethyl)thiazole monophosphate (THZ-P) and 2-methyl-4-amino-5-hydroxymethyl pyrimidine pyrophosphate (HMP-PP) to form thiamine monophosphate (TMP).</text>
</comment>
<dbReference type="GO" id="GO:0004789">
    <property type="term" value="F:thiamine-phosphate diphosphorylase activity"/>
    <property type="evidence" value="ECO:0007669"/>
    <property type="project" value="UniProtKB-EC"/>
</dbReference>
<accession>A0AAI9T1J3</accession>
<keyword evidence="15" id="KW-0256">Endoplasmic reticulum</keyword>
<evidence type="ECO:0000256" key="24">
    <source>
        <dbReference type="ARBA" id="ARBA00061283"/>
    </source>
</evidence>
<evidence type="ECO:0000256" key="1">
    <source>
        <dbReference type="ARBA" id="ARBA00001771"/>
    </source>
</evidence>
<dbReference type="InterPro" id="IPR013536">
    <property type="entry name" value="WLM_dom"/>
</dbReference>
<evidence type="ECO:0000256" key="7">
    <source>
        <dbReference type="ARBA" id="ARBA00004922"/>
    </source>
</evidence>
<dbReference type="HAMAP" id="MF_00228">
    <property type="entry name" value="Thz_kinase"/>
    <property type="match status" value="1"/>
</dbReference>
<dbReference type="EMBL" id="JAHUZD010000022">
    <property type="protein sequence ID" value="KAI3406722.2"/>
    <property type="molecule type" value="Genomic_DNA"/>
</dbReference>
<comment type="pathway">
    <text evidence="7">Protein modification; protein glycosylation.</text>
</comment>
<dbReference type="InterPro" id="IPR034291">
    <property type="entry name" value="TMP_synthase"/>
</dbReference>
<comment type="pathway">
    <text evidence="8">Cofactor biosynthesis; thiamine diphosphate biosynthesis; thiamine phosphate from 4-amino-2-methyl-5-diphosphomethylpyrimidine and 4-methyl-5-(2-phosphoethyl)-thiazole: step 1/1.</text>
</comment>
<dbReference type="GO" id="GO:0005788">
    <property type="term" value="C:endoplasmic reticulum lumen"/>
    <property type="evidence" value="ECO:0007669"/>
    <property type="project" value="UniProtKB-SubCell"/>
</dbReference>
<comment type="similarity">
    <text evidence="23">In the C-terminal section; belongs to the Thz kinase family.</text>
</comment>
<evidence type="ECO:0000256" key="14">
    <source>
        <dbReference type="ARBA" id="ARBA00022777"/>
    </source>
</evidence>
<comment type="catalytic activity">
    <reaction evidence="22">
        <text>2-[(2R,5Z)-2-carboxy-4-methylthiazol-5(2H)-ylidene]ethyl phosphate + 4-amino-2-methyl-5-(diphosphooxymethyl)pyrimidine + 2 H(+) = thiamine phosphate + CO2 + diphosphate</text>
        <dbReference type="Rhea" id="RHEA:47844"/>
        <dbReference type="ChEBI" id="CHEBI:15378"/>
        <dbReference type="ChEBI" id="CHEBI:16526"/>
        <dbReference type="ChEBI" id="CHEBI:33019"/>
        <dbReference type="ChEBI" id="CHEBI:37575"/>
        <dbReference type="ChEBI" id="CHEBI:57841"/>
        <dbReference type="ChEBI" id="CHEBI:62899"/>
        <dbReference type="EC" id="2.5.1.3"/>
    </reaction>
</comment>
<reference evidence="27" key="1">
    <citation type="journal article" date="2022" name="DNA Res.">
        <title>Genome analysis of five recently described species of the CUG-Ser clade uncovers Candida theae as a new hybrid lineage with pathogenic potential in the Candida parapsilosis species complex.</title>
        <authorList>
            <person name="Mixao V."/>
            <person name="Del Olmo V."/>
            <person name="Hegedusova E."/>
            <person name="Saus E."/>
            <person name="Pryszcz L."/>
            <person name="Cillingova A."/>
            <person name="Nosek J."/>
            <person name="Gabaldon T."/>
        </authorList>
    </citation>
    <scope>NUCLEOTIDE SEQUENCE</scope>
    <source>
        <strain evidence="27">CBS 10844</strain>
    </source>
</reference>
<keyword evidence="12" id="KW-0732">Signal</keyword>
<keyword evidence="13" id="KW-0547">Nucleotide-binding</keyword>
<dbReference type="Pfam" id="PF02110">
    <property type="entry name" value="HK"/>
    <property type="match status" value="1"/>
</dbReference>
<dbReference type="PANTHER" id="PTHR11226">
    <property type="entry name" value="UDP-GLUCOSE GLYCOPROTEIN:GLUCOSYLTRANSFERASE"/>
    <property type="match status" value="1"/>
</dbReference>
<comment type="pathway">
    <text evidence="6">Cofactor biosynthesis; thiamine diphosphate biosynthesis; 4-methyl-5-(2-phosphoethyl)-thiazole from 5-(2-hydroxyethyl)-4-methylthiazole: step 1/1.</text>
</comment>
<evidence type="ECO:0000256" key="20">
    <source>
        <dbReference type="ARBA" id="ARBA00047334"/>
    </source>
</evidence>
<dbReference type="FunFam" id="3.20.20.70:FF:000104">
    <property type="entry name" value="Thiamine biosynthetic bifunctional enzyme"/>
    <property type="match status" value="1"/>
</dbReference>
<keyword evidence="19" id="KW-0325">Glycoprotein</keyword>
<feature type="region of interest" description="Disordered" evidence="25">
    <location>
        <begin position="774"/>
        <end position="793"/>
    </location>
</feature>
<evidence type="ECO:0000313" key="28">
    <source>
        <dbReference type="Proteomes" id="UP001202479"/>
    </source>
</evidence>
<evidence type="ECO:0000256" key="15">
    <source>
        <dbReference type="ARBA" id="ARBA00022824"/>
    </source>
</evidence>
<dbReference type="InterPro" id="IPR029044">
    <property type="entry name" value="Nucleotide-diphossugar_trans"/>
</dbReference>
<evidence type="ECO:0000256" key="3">
    <source>
        <dbReference type="ARBA" id="ARBA00001946"/>
    </source>
</evidence>
<dbReference type="InterPro" id="IPR013785">
    <property type="entry name" value="Aldolase_TIM"/>
</dbReference>
<dbReference type="HAMAP" id="MF_00097">
    <property type="entry name" value="TMP_synthase"/>
    <property type="match status" value="1"/>
</dbReference>
<keyword evidence="17" id="KW-0460">Magnesium</keyword>
<dbReference type="NCBIfam" id="NF006830">
    <property type="entry name" value="PRK09355.1"/>
    <property type="match status" value="1"/>
</dbReference>
<sequence>MREFGPELYKLYLVTDSTMVPKSKTFLGQVKEAIENGVTIVQLREKTLSTREFIEQAKKVHELTKLYKIPLIINDRVDVAIAVDAEGVHVGQDDMPAKLVRQMIGDDKILGVTCSTPKEVQEVMDDDVADYVGLGTVFATTTKKDVKNPGGIGPIGIREMLKVMGKHPRNIASVAIGGINETNINFVTYSCRVTKKAIDGVAVVSCIMASEDAAAATMKLLENSQQGYDDGDISSFNNEECLSNDKHEAKLKKLLDSHPLVHHITNNVVKNFSANVTLAIGASPIMSELAEEFEEFASKISNMGLVLNLGTPSEQLMEVFLKAMKVYNQYDKPIVFDPVACGASKNRLDCCRRILNVGRVRVIKGNIGEIMAIWKLTSTCLSLNATGSDKNSMRGVDSTANVSEEILTKIAKDIIDDFSVIVVITGPTNYIYSTENRFIKVEGGSKLMSLVTGTGCSLASVIAAFLAAKADGTTTTKTSHCDYFACVAAAVKLYNDAGRIAASKCQAPSSFMTQFIDEFATAVAIRYDTIRSKGMVREGQGKFPVKKVNRPSPVANVGKIGSLTRYPDREYANSLLHDAVKALAPVIHEYGFKVGLLCEMFPKSPNLLGLNINKGQKIMLRLRYHHNDKSFLPMCDIIGTLLHELTHNVHGPHNKLFYDYLAELEKKYYELQVGNVMRSGYRCEENVLGRGNLLGTGLVDVRARRLATMNKPKFKTETLQLASDSKVKRPENLRQAILDAAQRRLLDSKQCSSHLDAKEEIPTDQELEIVELDDEDDNGGNNDEDETNGWLNSGESDAKIEIIDLTEENDDNNNDENLPLTEEIISSCSVQYHLTSSTVVAVYGTSPIAVAVYGTSPIAVAVYGTSPIAVAPYGTSPIAVAVYGTSPIAVAVYGTSPIAVAPYGTSPIAVAPYVSSAIENGGEVVVAVDATWPKLDFITNFIESLAGFNETLYIPAIELIFGLGEDEEEEELDIFAADEKVYKTVVEKLKLDQSSIDIINFNLAHKKFAPRIVAHFSYYERKLCPIFKDKLQTVCAHDSFGEPVETKNGALTSWVLCNDKIYCSANDLFALRTDKSTTADIQLFDRVIGNNVDSPLLEFYGDPMAESTRNILKVLYQEANSNKLRFVWRYIPSSSKTADSLSGYAAHLTLNSGKNQIERPFSSDLTLQRDFQKINNSNELIKADENLNNVGTKLISFLFSNKYKLPRFDILKTILNDLPKYMYYLQNHPKDYHFEKAKTKIASNEETGLSKDSYGVYVNGSPIHPLELDIFKLEEKIQNELKIITDLVSLGFSTVQAKLLITKFALLSAVKQTQFESGNTLMGNNENRFKVYENVFNRTIAHKGGVVLFNDIENDRNYDTYSSDRNEVYLGAESLRLKSNQLPPLRENIHDLIFAINFSNKQQLKAFFTLSKLILDTGIPQQLGLIPIVADDPLDKELAKRLYRILEVSTPIEAMAFLYSYMEAKNSSEIERVLNKVEITDDFEIDIQAIARKFSITLPSVIINGVIHDMSQSNWQILMSKQIAQDVSLLKSYLRQGPVEGKLKDLLYLNAKTERDLRIHPQTPKDVLYKLVNKDLFKVSFSFKKIDKPSGVSVTFWLISDFGNQESIKQLCILLEFMKKTPIQIRVVNLGNTKFFTKPHGTEHKLTSSLTNFDIEKLIDSVKSVKLSTGPNLETRKVLEKAQLPTQHSYMLLNSRYLRLEPAAFSVEDLTNLVDFETKERLKIIDDVVQSYPDTFSFKLDEYNSVATGIDNMDWFDLVSSIVTKSFHTDEKLFVVDVNRFDFDSLDMSNSIDVVASDETKPIDVLVIIDPLEEYAQKVVNMLDFFSSFSFLNIRILLQPISDFSGNKMPNRFYRGVYPNSLPMFDRKGRWLQNYAASGTFNSLPLLESYSLNLDVPSKWVVVPKSIAPSVDLNNFTVKDKKLSIKYRLSNLIIQGYARDIYTGKAPNNLTFELSQDSGKKTDTLVMSALNYFQLKATPGVNTLKCGSDHALLSASCNKFDSNLKPLEGVDVPVFSLVGATLYPRIIHQSNESKEKKPSHSQINIFSIANGEWQSEKSLSIMIASVRKHTSSSVKFWILNNYVSPTFQQLVPLLEEKYNVAIELITYKWPEFLRKQENKRERELAGYKILFLDVLFPQDLERVIFMSCEQICRSDLIELVNMDLEEAPYAFATRGDSRLNMDKFKFWRQGYWADMLANEFIYHFSDLFIVDLDKFRKFRFGDSLRRHYQKLSSDANTLVRVDLDLINSLQRQIPIKTLPQEWQWSEKWCCDEDFANAKEIDLSSLLTNENIHQAGKRLVPEWTRYEEEIDSLVTLTRVNQLEEEEEEDKSQIFHLNDGNDGNDGSEEFDYHDEL</sequence>
<dbReference type="Pfam" id="PF02581">
    <property type="entry name" value="TMP-TENI"/>
    <property type="match status" value="1"/>
</dbReference>